<proteinExistence type="predicted"/>
<comment type="caution">
    <text evidence="1">The sequence shown here is derived from an EMBL/GenBank/DDBJ whole genome shotgun (WGS) entry which is preliminary data.</text>
</comment>
<accession>A0A6N9NIM0</accession>
<name>A0A6N9NIM0_9FLAO</name>
<gene>
    <name evidence="1" type="ORF">GQN54_06165</name>
</gene>
<dbReference type="Proteomes" id="UP000470771">
    <property type="component" value="Unassembled WGS sequence"/>
</dbReference>
<dbReference type="RefSeq" id="WP_160632638.1">
    <property type="nucleotide sequence ID" value="NZ_WWNE01000005.1"/>
</dbReference>
<sequence length="317" mass="36766">MKKTWIYLVAVLFPFIGICQQIPDSVTVFIDNRIEVVIELDDYIKLKENNDAATIVKKFQAQLPKIINELQLDKSEIVTYINDSLLTIEDGEQRKVFLNTESSLINTGVRDKAILRYKGLEITISTNDLEIILDIDMAKCVQMVVDSLPEKSRLSRSLFFQIIDSKVIEIDGQNRKNSYNDVLALQMGTGISLLKNTSLVDLTFSMDFIFYKKGKISHNGYVSTNLMYDFVNNREMNINTFLNIGYRSYYFNKEDEEHFVGLEFGYLVSRQGDLFDKNTFRFGLSKSINSHFTFSSQLYMEDNFKRFYPGVRLDIKF</sequence>
<organism evidence="1 2">
    <name type="scientific">Acidiluteibacter ferrifornacis</name>
    <dbReference type="NCBI Taxonomy" id="2692424"/>
    <lineage>
        <taxon>Bacteria</taxon>
        <taxon>Pseudomonadati</taxon>
        <taxon>Bacteroidota</taxon>
        <taxon>Flavobacteriia</taxon>
        <taxon>Flavobacteriales</taxon>
        <taxon>Cryomorphaceae</taxon>
        <taxon>Acidiluteibacter</taxon>
    </lineage>
</organism>
<dbReference type="AlphaFoldDB" id="A0A6N9NIM0"/>
<keyword evidence="2" id="KW-1185">Reference proteome</keyword>
<dbReference type="EMBL" id="WWNE01000005">
    <property type="protein sequence ID" value="NBG65694.1"/>
    <property type="molecule type" value="Genomic_DNA"/>
</dbReference>
<evidence type="ECO:0000313" key="1">
    <source>
        <dbReference type="EMBL" id="NBG65694.1"/>
    </source>
</evidence>
<protein>
    <submittedName>
        <fullName evidence="1">Uncharacterized protein</fullName>
    </submittedName>
</protein>
<reference evidence="1 2" key="1">
    <citation type="submission" date="2019-12" db="EMBL/GenBank/DDBJ databases">
        <authorList>
            <person name="Zhao J."/>
        </authorList>
    </citation>
    <scope>NUCLEOTIDE SEQUENCE [LARGE SCALE GENOMIC DNA]</scope>
    <source>
        <strain evidence="1 2">S-15</strain>
    </source>
</reference>
<evidence type="ECO:0000313" key="2">
    <source>
        <dbReference type="Proteomes" id="UP000470771"/>
    </source>
</evidence>